<feature type="non-terminal residue" evidence="5">
    <location>
        <position position="1"/>
    </location>
</feature>
<keyword evidence="1" id="KW-0808">Transferase</keyword>
<dbReference type="InterPro" id="IPR021133">
    <property type="entry name" value="HEAT_type_2"/>
</dbReference>
<comment type="caution">
    <text evidence="5">The sequence shown here is derived from an EMBL/GenBank/DDBJ whole genome shotgun (WGS) entry which is preliminary data.</text>
</comment>
<dbReference type="PANTHER" id="PTHR17583:SF0">
    <property type="entry name" value="PHOSPHOINOSITIDE 3-KINASE REGULATORY SUBUNIT 4"/>
    <property type="match status" value="1"/>
</dbReference>
<dbReference type="InterPro" id="IPR045162">
    <property type="entry name" value="Vps15-like"/>
</dbReference>
<dbReference type="PROSITE" id="PS50077">
    <property type="entry name" value="HEAT_REPEAT"/>
    <property type="match status" value="1"/>
</dbReference>
<dbReference type="Gene3D" id="1.25.10.10">
    <property type="entry name" value="Leucine-rich Repeat Variant"/>
    <property type="match status" value="1"/>
</dbReference>
<dbReference type="InterPro" id="IPR055231">
    <property type="entry name" value="2AA_helical"/>
</dbReference>
<name>A0ABQ7JFX9_9APIC</name>
<evidence type="ECO:0000256" key="1">
    <source>
        <dbReference type="ARBA" id="ARBA00022527"/>
    </source>
</evidence>
<sequence length="259" mass="28603">EYLFPAIQTIASDEDPLVRYAMARSIGPLSTAAQTILDLEFDLRFSHPNTSQKGVMNALATEGSFQDKNLSETYDGRLIQLRNSIKIILQPLLISPHPEIRLGILEHIENLSKFFGTVEIIRMNDKKFSIRAAYCRALARIGKIVGKVSVEQFILPCYEAALLDADEHVITAALYGLASIIKDGLITSKPLLQELSATRIGPALLLPDAAIRIAALRVFFAIENCIGSTAMYAFILPKLRIFCALPLFSVNDLAFVLKP</sequence>
<feature type="domain" description="Phosphatase 2A Regulatory Subunit A helical" evidence="4">
    <location>
        <begin position="1"/>
        <end position="252"/>
    </location>
</feature>
<organism evidence="5 6">
    <name type="scientific">Cardiosporidium cionae</name>
    <dbReference type="NCBI Taxonomy" id="476202"/>
    <lineage>
        <taxon>Eukaryota</taxon>
        <taxon>Sar</taxon>
        <taxon>Alveolata</taxon>
        <taxon>Apicomplexa</taxon>
        <taxon>Aconoidasida</taxon>
        <taxon>Nephromycida</taxon>
        <taxon>Cardiosporidium</taxon>
    </lineage>
</organism>
<gene>
    <name evidence="5" type="ORF">IE077_002061</name>
</gene>
<proteinExistence type="predicted"/>
<accession>A0ABQ7JFX9</accession>
<evidence type="ECO:0000313" key="5">
    <source>
        <dbReference type="EMBL" id="KAF8822921.1"/>
    </source>
</evidence>
<dbReference type="EMBL" id="JADAQX010000014">
    <property type="protein sequence ID" value="KAF8822921.1"/>
    <property type="molecule type" value="Genomic_DNA"/>
</dbReference>
<dbReference type="InterPro" id="IPR011989">
    <property type="entry name" value="ARM-like"/>
</dbReference>
<keyword evidence="1" id="KW-0418">Kinase</keyword>
<feature type="non-terminal residue" evidence="5">
    <location>
        <position position="259"/>
    </location>
</feature>
<evidence type="ECO:0000259" key="4">
    <source>
        <dbReference type="Pfam" id="PF22956"/>
    </source>
</evidence>
<dbReference type="InterPro" id="IPR016024">
    <property type="entry name" value="ARM-type_fold"/>
</dbReference>
<feature type="repeat" description="HEAT" evidence="3">
    <location>
        <begin position="3"/>
        <end position="35"/>
    </location>
</feature>
<dbReference type="SUPFAM" id="SSF48371">
    <property type="entry name" value="ARM repeat"/>
    <property type="match status" value="1"/>
</dbReference>
<protein>
    <recommendedName>
        <fullName evidence="4">Phosphatase 2A Regulatory Subunit A helical domain-containing protein</fullName>
    </recommendedName>
</protein>
<keyword evidence="1" id="KW-0723">Serine/threonine-protein kinase</keyword>
<evidence type="ECO:0000313" key="6">
    <source>
        <dbReference type="Proteomes" id="UP000823046"/>
    </source>
</evidence>
<dbReference type="PANTHER" id="PTHR17583">
    <property type="entry name" value="PHOSPHOINOSITIDE 3-KINASE REGULATORY SUBUNIT 4"/>
    <property type="match status" value="1"/>
</dbReference>
<evidence type="ECO:0000256" key="2">
    <source>
        <dbReference type="ARBA" id="ARBA00022737"/>
    </source>
</evidence>
<dbReference type="Proteomes" id="UP000823046">
    <property type="component" value="Unassembled WGS sequence"/>
</dbReference>
<dbReference type="Pfam" id="PF22956">
    <property type="entry name" value="VPS15-like_hel"/>
    <property type="match status" value="1"/>
</dbReference>
<keyword evidence="6" id="KW-1185">Reference proteome</keyword>
<evidence type="ECO:0000256" key="3">
    <source>
        <dbReference type="PROSITE-ProRule" id="PRU00103"/>
    </source>
</evidence>
<reference evidence="5 6" key="1">
    <citation type="journal article" date="2020" name="bioRxiv">
        <title>Metabolic contributions of an alphaproteobacterial endosymbiont in the apicomplexan Cardiosporidium cionae.</title>
        <authorList>
            <person name="Hunter E.S."/>
            <person name="Paight C.J."/>
            <person name="Lane C.E."/>
        </authorList>
    </citation>
    <scope>NUCLEOTIDE SEQUENCE [LARGE SCALE GENOMIC DNA]</scope>
    <source>
        <strain evidence="5">ESH_2018</strain>
    </source>
</reference>
<keyword evidence="2" id="KW-0677">Repeat</keyword>